<dbReference type="AlphaFoldDB" id="A0A1A9RAQ3"/>
<proteinExistence type="predicted"/>
<reference evidence="2" key="1">
    <citation type="submission" date="2016-05" db="EMBL/GenBank/DDBJ databases">
        <title>Draft genome of Corynebacterium afermentans subsp. afermentans LCDC 88199T.</title>
        <authorList>
            <person name="Bernier A.-M."/>
            <person name="Bernard K."/>
        </authorList>
    </citation>
    <scope>NUCLEOTIDE SEQUENCE [LARGE SCALE GENOMIC DNA]</scope>
    <source>
        <strain evidence="2">NML01-0328</strain>
    </source>
</reference>
<dbReference type="RefSeq" id="WP_064104828.1">
    <property type="nucleotide sequence ID" value="NZ_LXSF01000012.1"/>
</dbReference>
<protein>
    <submittedName>
        <fullName evidence="1">Uncharacterized protein</fullName>
    </submittedName>
</protein>
<accession>A0A1A9RAQ3</accession>
<gene>
    <name evidence="1" type="ORF">A7P85_10775</name>
</gene>
<sequence>MKLRVLGTANPYNEESTDDVLEVVGINWWVNRRQVNFLCIDPERDTGTLAIASQKCEIIDNNINFKAIYYNNDPDFKSIYHWALIENKWLDDFLENDPDIHMKFRMILRMEHIID</sequence>
<comment type="caution">
    <text evidence="1">The sequence shown here is derived from an EMBL/GenBank/DDBJ whole genome shotgun (WGS) entry which is preliminary data.</text>
</comment>
<evidence type="ECO:0000313" key="2">
    <source>
        <dbReference type="Proteomes" id="UP000078003"/>
    </source>
</evidence>
<evidence type="ECO:0000313" key="1">
    <source>
        <dbReference type="EMBL" id="OAM15634.1"/>
    </source>
</evidence>
<organism evidence="1 2">
    <name type="scientific">Eikenella corrodens</name>
    <dbReference type="NCBI Taxonomy" id="539"/>
    <lineage>
        <taxon>Bacteria</taxon>
        <taxon>Pseudomonadati</taxon>
        <taxon>Pseudomonadota</taxon>
        <taxon>Betaproteobacteria</taxon>
        <taxon>Neisseriales</taxon>
        <taxon>Neisseriaceae</taxon>
        <taxon>Eikenella</taxon>
    </lineage>
</organism>
<name>A0A1A9RAQ3_EIKCO</name>
<dbReference type="Proteomes" id="UP000078003">
    <property type="component" value="Unassembled WGS sequence"/>
</dbReference>
<dbReference type="EMBL" id="LXSF01000012">
    <property type="protein sequence ID" value="OAM15634.1"/>
    <property type="molecule type" value="Genomic_DNA"/>
</dbReference>